<dbReference type="Pfam" id="PF00582">
    <property type="entry name" value="Usp"/>
    <property type="match status" value="1"/>
</dbReference>
<dbReference type="CDD" id="cd00293">
    <property type="entry name" value="USP-like"/>
    <property type="match status" value="1"/>
</dbReference>
<dbReference type="AlphaFoldDB" id="A0ABD6AHY8"/>
<comment type="similarity">
    <text evidence="1">Belongs to the universal stress protein A family.</text>
</comment>
<name>A0ABD6AHY8_9EURY</name>
<sequence>MYRVLLPVGGDVDHVLAAADAVASLPNAADEVEAVILNVYEGFEVSGEGGRVDSEDVWNEENYPESVDAVEDRLTEAGVETTRRREHGDDPAETIIEVAAELDVDNITMSGRRRSPTGKMLFGSTTQSVLLAADRPVTVILEE</sequence>
<gene>
    <name evidence="3" type="ORF">ACFQMF_03265</name>
</gene>
<reference evidence="3 4" key="1">
    <citation type="journal article" date="2019" name="Int. J. Syst. Evol. Microbiol.">
        <title>The Global Catalogue of Microorganisms (GCM) 10K type strain sequencing project: providing services to taxonomists for standard genome sequencing and annotation.</title>
        <authorList>
            <consortium name="The Broad Institute Genomics Platform"/>
            <consortium name="The Broad Institute Genome Sequencing Center for Infectious Disease"/>
            <person name="Wu L."/>
            <person name="Ma J."/>
        </authorList>
    </citation>
    <scope>NUCLEOTIDE SEQUENCE [LARGE SCALE GENOMIC DNA]</scope>
    <source>
        <strain evidence="3 4">CGMCC 1.12554</strain>
    </source>
</reference>
<dbReference type="InterPro" id="IPR014729">
    <property type="entry name" value="Rossmann-like_a/b/a_fold"/>
</dbReference>
<dbReference type="InterPro" id="IPR006016">
    <property type="entry name" value="UspA"/>
</dbReference>
<dbReference type="RefSeq" id="WP_256407727.1">
    <property type="nucleotide sequence ID" value="NZ_JANHDN010000001.1"/>
</dbReference>
<evidence type="ECO:0000313" key="4">
    <source>
        <dbReference type="Proteomes" id="UP001596545"/>
    </source>
</evidence>
<evidence type="ECO:0000256" key="1">
    <source>
        <dbReference type="ARBA" id="ARBA00008791"/>
    </source>
</evidence>
<evidence type="ECO:0000259" key="2">
    <source>
        <dbReference type="Pfam" id="PF00582"/>
    </source>
</evidence>
<organism evidence="3 4">
    <name type="scientific">Halorubrum rutilum</name>
    <dbReference type="NCBI Taxonomy" id="1364933"/>
    <lineage>
        <taxon>Archaea</taxon>
        <taxon>Methanobacteriati</taxon>
        <taxon>Methanobacteriota</taxon>
        <taxon>Stenosarchaea group</taxon>
        <taxon>Halobacteria</taxon>
        <taxon>Halobacteriales</taxon>
        <taxon>Haloferacaceae</taxon>
        <taxon>Halorubrum</taxon>
    </lineage>
</organism>
<keyword evidence="4" id="KW-1185">Reference proteome</keyword>
<proteinExistence type="inferred from homology"/>
<feature type="domain" description="UspA" evidence="2">
    <location>
        <begin position="3"/>
        <end position="140"/>
    </location>
</feature>
<dbReference type="PANTHER" id="PTHR46268">
    <property type="entry name" value="STRESS RESPONSE PROTEIN NHAX"/>
    <property type="match status" value="1"/>
</dbReference>
<dbReference type="Proteomes" id="UP001596545">
    <property type="component" value="Unassembled WGS sequence"/>
</dbReference>
<evidence type="ECO:0000313" key="3">
    <source>
        <dbReference type="EMBL" id="MFC7323597.1"/>
    </source>
</evidence>
<dbReference type="PANTHER" id="PTHR46268:SF6">
    <property type="entry name" value="UNIVERSAL STRESS PROTEIN UP12"/>
    <property type="match status" value="1"/>
</dbReference>
<protein>
    <submittedName>
        <fullName evidence="3">Universal stress protein</fullName>
    </submittedName>
</protein>
<comment type="caution">
    <text evidence="3">The sequence shown here is derived from an EMBL/GenBank/DDBJ whole genome shotgun (WGS) entry which is preliminary data.</text>
</comment>
<dbReference type="SUPFAM" id="SSF52402">
    <property type="entry name" value="Adenine nucleotide alpha hydrolases-like"/>
    <property type="match status" value="1"/>
</dbReference>
<accession>A0ABD6AHY8</accession>
<dbReference type="Gene3D" id="3.40.50.620">
    <property type="entry name" value="HUPs"/>
    <property type="match status" value="1"/>
</dbReference>
<dbReference type="EMBL" id="JBHTBL010000002">
    <property type="protein sequence ID" value="MFC7323597.1"/>
    <property type="molecule type" value="Genomic_DNA"/>
</dbReference>